<dbReference type="AlphaFoldDB" id="A0A3D5QDV2"/>
<evidence type="ECO:0000313" key="1">
    <source>
        <dbReference type="EMBL" id="HCW94035.1"/>
    </source>
</evidence>
<dbReference type="Proteomes" id="UP000262325">
    <property type="component" value="Unassembled WGS sequence"/>
</dbReference>
<reference evidence="1 2" key="1">
    <citation type="journal article" date="2018" name="Nat. Biotechnol.">
        <title>A standardized bacterial taxonomy based on genome phylogeny substantially revises the tree of life.</title>
        <authorList>
            <person name="Parks D.H."/>
            <person name="Chuvochina M."/>
            <person name="Waite D.W."/>
            <person name="Rinke C."/>
            <person name="Skarshewski A."/>
            <person name="Chaumeil P.A."/>
            <person name="Hugenholtz P."/>
        </authorList>
    </citation>
    <scope>NUCLEOTIDE SEQUENCE [LARGE SCALE GENOMIC DNA]</scope>
    <source>
        <strain evidence="1">UBA8672</strain>
    </source>
</reference>
<comment type="caution">
    <text evidence="1">The sequence shown here is derived from an EMBL/GenBank/DDBJ whole genome shotgun (WGS) entry which is preliminary data.</text>
</comment>
<evidence type="ECO:0000313" key="2">
    <source>
        <dbReference type="Proteomes" id="UP000262325"/>
    </source>
</evidence>
<accession>A0A3D5QDV2</accession>
<gene>
    <name evidence="1" type="ORF">DHM44_10190</name>
</gene>
<dbReference type="EMBL" id="DPPF01000216">
    <property type="protein sequence ID" value="HCW94035.1"/>
    <property type="molecule type" value="Genomic_DNA"/>
</dbReference>
<dbReference type="InterPro" id="IPR036280">
    <property type="entry name" value="Multihaem_cyt_sf"/>
</dbReference>
<name>A0A3D5QDV2_FLESI</name>
<evidence type="ECO:0008006" key="3">
    <source>
        <dbReference type="Google" id="ProtNLM"/>
    </source>
</evidence>
<sequence>MECINCHGPHGVRPDNLQTDNVIESLVDPDTLKPFKPQTNPNTGSDYWDKFYQMDEFCRQCHDGSFPSNPAGRSDLAVSTDLAREPIAVSNVFSNGAHGSKGIPCMACHKPHGGNFLIMPDSVDWNIDGGAPFSTKDASRTLTVSTITVTSINGIQNFCFATCHKNNTFDNAHGNGPTGAINDGTATCIDCHYHGGNRF</sequence>
<dbReference type="SUPFAM" id="SSF48695">
    <property type="entry name" value="Multiheme cytochromes"/>
    <property type="match status" value="1"/>
</dbReference>
<dbReference type="Gene3D" id="1.10.1130.10">
    <property type="entry name" value="Flavocytochrome C3, Chain A"/>
    <property type="match status" value="1"/>
</dbReference>
<protein>
    <recommendedName>
        <fullName evidence="3">Doubled CXXCH motif domain-containing protein</fullName>
    </recommendedName>
</protein>
<proteinExistence type="predicted"/>
<organism evidence="1 2">
    <name type="scientific">Flexistipes sinusarabici</name>
    <dbReference type="NCBI Taxonomy" id="2352"/>
    <lineage>
        <taxon>Bacteria</taxon>
        <taxon>Pseudomonadati</taxon>
        <taxon>Deferribacterota</taxon>
        <taxon>Deferribacteres</taxon>
        <taxon>Deferribacterales</taxon>
        <taxon>Flexistipitaceae</taxon>
        <taxon>Flexistipes</taxon>
    </lineage>
</organism>